<protein>
    <submittedName>
        <fullName evidence="1">Uncharacterized protein</fullName>
    </submittedName>
</protein>
<gene>
    <name evidence="1" type="ORF">BDZ85DRAFT_75161</name>
</gene>
<name>A0A6A6GJY5_9PEZI</name>
<accession>A0A6A6GJY5</accession>
<proteinExistence type="predicted"/>
<dbReference type="Proteomes" id="UP000799538">
    <property type="component" value="Unassembled WGS sequence"/>
</dbReference>
<evidence type="ECO:0000313" key="2">
    <source>
        <dbReference type="Proteomes" id="UP000799538"/>
    </source>
</evidence>
<dbReference type="AlphaFoldDB" id="A0A6A6GJY5"/>
<keyword evidence="2" id="KW-1185">Reference proteome</keyword>
<dbReference type="EMBL" id="ML992503">
    <property type="protein sequence ID" value="KAF2226065.1"/>
    <property type="molecule type" value="Genomic_DNA"/>
</dbReference>
<sequence length="208" mass="22780">MPTKIQLDGRQQLPIRTLWSRRPQYSFDYRTDQAGRRYLLHVSPGKWREYGGTPTEHSPQHDTGNVTLPALIKHGRKEKPPVDPDCGRTVESPKPIASSASGSSALVAKSKVKPGACQSRTGTVRCQTDRTTESSKRGLVIPLRGVGGRARHHCDQLFVPSVLPHETGTGTIDIHKRLGRRKPSMCPGLKRRSNCGCFSGSSALVHGT</sequence>
<evidence type="ECO:0000313" key="1">
    <source>
        <dbReference type="EMBL" id="KAF2226065.1"/>
    </source>
</evidence>
<organism evidence="1 2">
    <name type="scientific">Elsinoe ampelina</name>
    <dbReference type="NCBI Taxonomy" id="302913"/>
    <lineage>
        <taxon>Eukaryota</taxon>
        <taxon>Fungi</taxon>
        <taxon>Dikarya</taxon>
        <taxon>Ascomycota</taxon>
        <taxon>Pezizomycotina</taxon>
        <taxon>Dothideomycetes</taxon>
        <taxon>Dothideomycetidae</taxon>
        <taxon>Myriangiales</taxon>
        <taxon>Elsinoaceae</taxon>
        <taxon>Elsinoe</taxon>
    </lineage>
</organism>
<reference evidence="2" key="1">
    <citation type="journal article" date="2020" name="Stud. Mycol.">
        <title>101 Dothideomycetes genomes: A test case for predicting lifestyles and emergence of pathogens.</title>
        <authorList>
            <person name="Haridas S."/>
            <person name="Albert R."/>
            <person name="Binder M."/>
            <person name="Bloem J."/>
            <person name="LaButti K."/>
            <person name="Salamov A."/>
            <person name="Andreopoulos B."/>
            <person name="Baker S."/>
            <person name="Barry K."/>
            <person name="Bills G."/>
            <person name="Bluhm B."/>
            <person name="Cannon C."/>
            <person name="Castanera R."/>
            <person name="Culley D."/>
            <person name="Daum C."/>
            <person name="Ezra D."/>
            <person name="Gonzalez J."/>
            <person name="Henrissat B."/>
            <person name="Kuo A."/>
            <person name="Liang C."/>
            <person name="Lipzen A."/>
            <person name="Lutzoni F."/>
            <person name="Magnuson J."/>
            <person name="Mondo S."/>
            <person name="Nolan M."/>
            <person name="Ohm R."/>
            <person name="Pangilinan J."/>
            <person name="Park H.-J."/>
            <person name="Ramirez L."/>
            <person name="Alfaro M."/>
            <person name="Sun H."/>
            <person name="Tritt A."/>
            <person name="Yoshinaga Y."/>
            <person name="Zwiers L.-H."/>
            <person name="Turgeon B."/>
            <person name="Goodwin S."/>
            <person name="Spatafora J."/>
            <person name="Crous P."/>
            <person name="Grigoriev I."/>
        </authorList>
    </citation>
    <scope>NUCLEOTIDE SEQUENCE [LARGE SCALE GENOMIC DNA]</scope>
    <source>
        <strain evidence="2">CECT 20119</strain>
    </source>
</reference>